<sequence>MKRTAFPAFPALAGVLAVASGAAVAELVAALLGRPQAGTVVVVGSVLVDAAPTPVKEFAVATLGTADKPVLLGAIGVVLAVLAAGLGIAAWRNRAVGPAGAAVLGLVGTAAALTRPAAQIVDALPSLVGMLVIAGALLPLLRALRPVVTERTRRSVSLTYPKPRSLTETGDDEHDEGPGAGVDRRAFLGAAALVGAGAAAVGGIAALLGRSSGAAQVRESVRLPAAAEPAPPLPSGIDPGFVTANSDFYRVDTALTVPRVDLASWRLTIGGLVDSPVELSFADLLDRPLVERVVTLNCVSNEVGGPYIGTARWLGVPLAPLLREVGVRQGADELLARSVDGMTVGAPMAALLDGREPLLCVGMNGEPLPLEHGFPVRMLTPGLLGYVGACKWVTELEATTFDAVDAYWVERGWAPQGTIKTASRIDRPAPFAPLAGGTATVAGVAWAQGRGIRAVEVRVDDGPWQPATLLPVPSVDTWVQWRYDWAATAGSHTLAVRATDGTGAVQPEERVTPFPDGATGWHTITVSVS</sequence>
<keyword evidence="2" id="KW-0812">Transmembrane</keyword>
<dbReference type="Proteomes" id="UP001183202">
    <property type="component" value="Unassembled WGS sequence"/>
</dbReference>
<accession>A0ABU2NEV0</accession>
<dbReference type="PANTHER" id="PTHR19372:SF7">
    <property type="entry name" value="SULFITE OXIDASE, MITOCHONDRIAL"/>
    <property type="match status" value="1"/>
</dbReference>
<evidence type="ECO:0000259" key="4">
    <source>
        <dbReference type="Pfam" id="PF00174"/>
    </source>
</evidence>
<feature type="transmembrane region" description="Helical" evidence="2">
    <location>
        <begin position="124"/>
        <end position="144"/>
    </location>
</feature>
<comment type="caution">
    <text evidence="5">The sequence shown here is derived from an EMBL/GenBank/DDBJ whole genome shotgun (WGS) entry which is preliminary data.</text>
</comment>
<evidence type="ECO:0000313" key="5">
    <source>
        <dbReference type="EMBL" id="MDT0352488.1"/>
    </source>
</evidence>
<evidence type="ECO:0000313" key="6">
    <source>
        <dbReference type="Proteomes" id="UP001183202"/>
    </source>
</evidence>
<evidence type="ECO:0000256" key="2">
    <source>
        <dbReference type="SAM" id="Phobius"/>
    </source>
</evidence>
<dbReference type="SUPFAM" id="SSF56524">
    <property type="entry name" value="Oxidoreductase molybdopterin-binding domain"/>
    <property type="match status" value="1"/>
</dbReference>
<feature type="domain" description="Oxidoreductase molybdopterin-binding" evidence="4">
    <location>
        <begin position="255"/>
        <end position="405"/>
    </location>
</feature>
<reference evidence="6" key="1">
    <citation type="submission" date="2023-07" db="EMBL/GenBank/DDBJ databases">
        <title>30 novel species of actinomycetes from the DSMZ collection.</title>
        <authorList>
            <person name="Nouioui I."/>
        </authorList>
    </citation>
    <scope>NUCLEOTIDE SEQUENCE [LARGE SCALE GENOMIC DNA]</scope>
    <source>
        <strain evidence="6">DSM 45834</strain>
    </source>
</reference>
<keyword evidence="3" id="KW-0732">Signal</keyword>
<keyword evidence="6" id="KW-1185">Reference proteome</keyword>
<gene>
    <name evidence="5" type="ORF">RM445_23450</name>
</gene>
<feature type="transmembrane region" description="Helical" evidence="2">
    <location>
        <begin position="70"/>
        <end position="91"/>
    </location>
</feature>
<keyword evidence="2" id="KW-1133">Transmembrane helix</keyword>
<dbReference type="SUPFAM" id="SSF81296">
    <property type="entry name" value="E set domains"/>
    <property type="match status" value="1"/>
</dbReference>
<evidence type="ECO:0000256" key="1">
    <source>
        <dbReference type="SAM" id="MobiDB-lite"/>
    </source>
</evidence>
<name>A0ABU2NEV0_9PSEU</name>
<feature type="signal peptide" evidence="3">
    <location>
        <begin position="1"/>
        <end position="25"/>
    </location>
</feature>
<dbReference type="RefSeq" id="WP_311558996.1">
    <property type="nucleotide sequence ID" value="NZ_JAVREJ010000019.1"/>
</dbReference>
<dbReference type="InterPro" id="IPR014756">
    <property type="entry name" value="Ig_E-set"/>
</dbReference>
<organism evidence="5 6">
    <name type="scientific">Pseudonocardia charpentierae</name>
    <dbReference type="NCBI Taxonomy" id="3075545"/>
    <lineage>
        <taxon>Bacteria</taxon>
        <taxon>Bacillati</taxon>
        <taxon>Actinomycetota</taxon>
        <taxon>Actinomycetes</taxon>
        <taxon>Pseudonocardiales</taxon>
        <taxon>Pseudonocardiaceae</taxon>
        <taxon>Pseudonocardia</taxon>
    </lineage>
</organism>
<feature type="transmembrane region" description="Helical" evidence="2">
    <location>
        <begin position="98"/>
        <end position="118"/>
    </location>
</feature>
<proteinExistence type="predicted"/>
<dbReference type="PANTHER" id="PTHR19372">
    <property type="entry name" value="SULFITE REDUCTASE"/>
    <property type="match status" value="1"/>
</dbReference>
<dbReference type="Gene3D" id="3.90.420.10">
    <property type="entry name" value="Oxidoreductase, molybdopterin-binding domain"/>
    <property type="match status" value="1"/>
</dbReference>
<dbReference type="Pfam" id="PF00174">
    <property type="entry name" value="Oxidored_molyb"/>
    <property type="match status" value="1"/>
</dbReference>
<feature type="region of interest" description="Disordered" evidence="1">
    <location>
        <begin position="159"/>
        <end position="181"/>
    </location>
</feature>
<protein>
    <submittedName>
        <fullName evidence="5">Molybdopterin-dependent oxidoreductase</fullName>
    </submittedName>
</protein>
<dbReference type="EMBL" id="JAVREJ010000019">
    <property type="protein sequence ID" value="MDT0352488.1"/>
    <property type="molecule type" value="Genomic_DNA"/>
</dbReference>
<feature type="transmembrane region" description="Helical" evidence="2">
    <location>
        <begin position="186"/>
        <end position="208"/>
    </location>
</feature>
<keyword evidence="2" id="KW-0472">Membrane</keyword>
<feature type="chain" id="PRO_5045803740" evidence="3">
    <location>
        <begin position="26"/>
        <end position="529"/>
    </location>
</feature>
<dbReference type="InterPro" id="IPR036374">
    <property type="entry name" value="OxRdtase_Mopterin-bd_sf"/>
</dbReference>
<dbReference type="Gene3D" id="2.60.40.650">
    <property type="match status" value="1"/>
</dbReference>
<evidence type="ECO:0000256" key="3">
    <source>
        <dbReference type="SAM" id="SignalP"/>
    </source>
</evidence>
<dbReference type="InterPro" id="IPR000572">
    <property type="entry name" value="OxRdtase_Mopterin-bd_dom"/>
</dbReference>